<evidence type="ECO:0000313" key="2">
    <source>
        <dbReference type="EMBL" id="GFT15206.1"/>
    </source>
</evidence>
<dbReference type="Proteomes" id="UP000887013">
    <property type="component" value="Unassembled WGS sequence"/>
</dbReference>
<feature type="region of interest" description="Disordered" evidence="1">
    <location>
        <begin position="1"/>
        <end position="24"/>
    </location>
</feature>
<gene>
    <name evidence="2" type="ORF">NPIL_334971</name>
</gene>
<name>A0A8X6NHY1_NEPPI</name>
<dbReference type="AlphaFoldDB" id="A0A8X6NHY1"/>
<comment type="caution">
    <text evidence="2">The sequence shown here is derived from an EMBL/GenBank/DDBJ whole genome shotgun (WGS) entry which is preliminary data.</text>
</comment>
<keyword evidence="3" id="KW-1185">Reference proteome</keyword>
<protein>
    <submittedName>
        <fullName evidence="2">Uncharacterized protein</fullName>
    </submittedName>
</protein>
<proteinExistence type="predicted"/>
<organism evidence="2 3">
    <name type="scientific">Nephila pilipes</name>
    <name type="common">Giant wood spider</name>
    <name type="synonym">Nephila maculata</name>
    <dbReference type="NCBI Taxonomy" id="299642"/>
    <lineage>
        <taxon>Eukaryota</taxon>
        <taxon>Metazoa</taxon>
        <taxon>Ecdysozoa</taxon>
        <taxon>Arthropoda</taxon>
        <taxon>Chelicerata</taxon>
        <taxon>Arachnida</taxon>
        <taxon>Araneae</taxon>
        <taxon>Araneomorphae</taxon>
        <taxon>Entelegynae</taxon>
        <taxon>Araneoidea</taxon>
        <taxon>Nephilidae</taxon>
        <taxon>Nephila</taxon>
    </lineage>
</organism>
<reference evidence="2" key="1">
    <citation type="submission" date="2020-08" db="EMBL/GenBank/DDBJ databases">
        <title>Multicomponent nature underlies the extraordinary mechanical properties of spider dragline silk.</title>
        <authorList>
            <person name="Kono N."/>
            <person name="Nakamura H."/>
            <person name="Mori M."/>
            <person name="Yoshida Y."/>
            <person name="Ohtoshi R."/>
            <person name="Malay A.D."/>
            <person name="Moran D.A.P."/>
            <person name="Tomita M."/>
            <person name="Numata K."/>
            <person name="Arakawa K."/>
        </authorList>
    </citation>
    <scope>NUCLEOTIDE SEQUENCE</scope>
</reference>
<accession>A0A8X6NHY1</accession>
<sequence>MAWRQSSSRVGRSAPTSLPPPSIPQLSPGILLSSQLSHPTLTNSNTVRFQCRSTGERKRVGKRFLKSYILRFSGVGACLVYPRGTIGVSAVANCLLTNGRHLSSAQEANGFICGNHTANRRTEMPEDSEEVIAREFLKLVGIFFDR</sequence>
<dbReference type="EMBL" id="BMAW01104572">
    <property type="protein sequence ID" value="GFT15206.1"/>
    <property type="molecule type" value="Genomic_DNA"/>
</dbReference>
<evidence type="ECO:0000313" key="3">
    <source>
        <dbReference type="Proteomes" id="UP000887013"/>
    </source>
</evidence>
<evidence type="ECO:0000256" key="1">
    <source>
        <dbReference type="SAM" id="MobiDB-lite"/>
    </source>
</evidence>
<feature type="compositionally biased region" description="Polar residues" evidence="1">
    <location>
        <begin position="1"/>
        <end position="16"/>
    </location>
</feature>